<dbReference type="SUPFAM" id="SSF55307">
    <property type="entry name" value="Tubulin C-terminal domain-like"/>
    <property type="match status" value="1"/>
</dbReference>
<dbReference type="PANTHER" id="PTHR30314">
    <property type="entry name" value="CELL DIVISION PROTEIN FTSZ-RELATED"/>
    <property type="match status" value="1"/>
</dbReference>
<dbReference type="InterPro" id="IPR045061">
    <property type="entry name" value="FtsZ/CetZ"/>
</dbReference>
<dbReference type="HAMAP" id="MF_00909">
    <property type="entry name" value="FtsZ"/>
    <property type="match status" value="1"/>
</dbReference>
<dbReference type="InterPro" id="IPR008280">
    <property type="entry name" value="Tub_FtsZ_C"/>
</dbReference>
<gene>
    <name evidence="8" type="ORF">METZ01_LOCUS9029</name>
</gene>
<feature type="domain" description="Tubulin/FtsZ 2-layer sandwich" evidence="7">
    <location>
        <begin position="191"/>
        <end position="309"/>
    </location>
</feature>
<dbReference type="GO" id="GO:0003924">
    <property type="term" value="F:GTPase activity"/>
    <property type="evidence" value="ECO:0007669"/>
    <property type="project" value="InterPro"/>
</dbReference>
<dbReference type="NCBIfam" id="TIGR00065">
    <property type="entry name" value="ftsZ"/>
    <property type="match status" value="1"/>
</dbReference>
<dbReference type="CDD" id="cd02201">
    <property type="entry name" value="FtsZ_type1"/>
    <property type="match status" value="1"/>
</dbReference>
<comment type="similarity">
    <text evidence="1">Belongs to the FtsZ family.</text>
</comment>
<dbReference type="EMBL" id="UINC01000485">
    <property type="protein sequence ID" value="SUZ56175.1"/>
    <property type="molecule type" value="Genomic_DNA"/>
</dbReference>
<accession>A0A381NNK1</accession>
<organism evidence="8">
    <name type="scientific">marine metagenome</name>
    <dbReference type="NCBI Taxonomy" id="408172"/>
    <lineage>
        <taxon>unclassified sequences</taxon>
        <taxon>metagenomes</taxon>
        <taxon>ecological metagenomes</taxon>
    </lineage>
</organism>
<dbReference type="Gene3D" id="3.30.1330.20">
    <property type="entry name" value="Tubulin/FtsZ, C-terminal domain"/>
    <property type="match status" value="1"/>
</dbReference>
<evidence type="ECO:0008006" key="9">
    <source>
        <dbReference type="Google" id="ProtNLM"/>
    </source>
</evidence>
<dbReference type="PROSITE" id="PS01135">
    <property type="entry name" value="FTSZ_2"/>
    <property type="match status" value="1"/>
</dbReference>
<feature type="region of interest" description="Disordered" evidence="5">
    <location>
        <begin position="409"/>
        <end position="465"/>
    </location>
</feature>
<dbReference type="InterPro" id="IPR003008">
    <property type="entry name" value="Tubulin_FtsZ_GTPase"/>
</dbReference>
<dbReference type="Pfam" id="PF12327">
    <property type="entry name" value="FtsZ_C"/>
    <property type="match status" value="1"/>
</dbReference>
<evidence type="ECO:0000259" key="6">
    <source>
        <dbReference type="SMART" id="SM00864"/>
    </source>
</evidence>
<evidence type="ECO:0000256" key="4">
    <source>
        <dbReference type="ARBA" id="ARBA00023134"/>
    </source>
</evidence>
<dbReference type="PANTHER" id="PTHR30314:SF3">
    <property type="entry name" value="MITOCHONDRIAL DIVISION PROTEIN FSZA"/>
    <property type="match status" value="1"/>
</dbReference>
<reference evidence="8" key="1">
    <citation type="submission" date="2018-05" db="EMBL/GenBank/DDBJ databases">
        <authorList>
            <person name="Lanie J.A."/>
            <person name="Ng W.-L."/>
            <person name="Kazmierczak K.M."/>
            <person name="Andrzejewski T.M."/>
            <person name="Davidsen T.M."/>
            <person name="Wayne K.J."/>
            <person name="Tettelin H."/>
            <person name="Glass J.I."/>
            <person name="Rusch D."/>
            <person name="Podicherti R."/>
            <person name="Tsui H.-C.T."/>
            <person name="Winkler M.E."/>
        </authorList>
    </citation>
    <scope>NUCLEOTIDE SEQUENCE</scope>
</reference>
<protein>
    <recommendedName>
        <fullName evidence="9">Tubulin/FtsZ GTPase domain-containing protein</fullName>
    </recommendedName>
</protein>
<name>A0A381NNK1_9ZZZZ</name>
<evidence type="ECO:0000256" key="5">
    <source>
        <dbReference type="SAM" id="MobiDB-lite"/>
    </source>
</evidence>
<evidence type="ECO:0000256" key="3">
    <source>
        <dbReference type="ARBA" id="ARBA00022741"/>
    </source>
</evidence>
<evidence type="ECO:0000259" key="7">
    <source>
        <dbReference type="SMART" id="SM00865"/>
    </source>
</evidence>
<dbReference type="Pfam" id="PF00091">
    <property type="entry name" value="Tubulin"/>
    <property type="match status" value="1"/>
</dbReference>
<dbReference type="GO" id="GO:0032153">
    <property type="term" value="C:cell division site"/>
    <property type="evidence" value="ECO:0007669"/>
    <property type="project" value="TreeGrafter"/>
</dbReference>
<dbReference type="SMART" id="SM00864">
    <property type="entry name" value="Tubulin"/>
    <property type="match status" value="1"/>
</dbReference>
<dbReference type="GO" id="GO:0051301">
    <property type="term" value="P:cell division"/>
    <property type="evidence" value="ECO:0007669"/>
    <property type="project" value="TreeGrafter"/>
</dbReference>
<feature type="compositionally biased region" description="Acidic residues" evidence="5">
    <location>
        <begin position="413"/>
        <end position="433"/>
    </location>
</feature>
<evidence type="ECO:0000256" key="1">
    <source>
        <dbReference type="ARBA" id="ARBA00009690"/>
    </source>
</evidence>
<keyword evidence="2" id="KW-0963">Cytoplasm</keyword>
<keyword evidence="4" id="KW-0342">GTP-binding</keyword>
<dbReference type="GO" id="GO:0005525">
    <property type="term" value="F:GTP binding"/>
    <property type="evidence" value="ECO:0007669"/>
    <property type="project" value="UniProtKB-KW"/>
</dbReference>
<dbReference type="PRINTS" id="PR00423">
    <property type="entry name" value="CELLDVISFTSZ"/>
</dbReference>
<dbReference type="SUPFAM" id="SSF52490">
    <property type="entry name" value="Tubulin nucleotide-binding domain-like"/>
    <property type="match status" value="1"/>
</dbReference>
<dbReference type="InterPro" id="IPR037103">
    <property type="entry name" value="Tubulin/FtsZ-like_C"/>
</dbReference>
<keyword evidence="3" id="KW-0547">Nucleotide-binding</keyword>
<dbReference type="InterPro" id="IPR020805">
    <property type="entry name" value="Cell_div_FtsZ_CS"/>
</dbReference>
<feature type="domain" description="Tubulin/FtsZ GTPase" evidence="6">
    <location>
        <begin position="2"/>
        <end position="189"/>
    </location>
</feature>
<sequence>MGVGGAGGNAINAMIDDGMQGVEFVAVNTDAQDLKANKADAKIQIGMNLTKGLGAGTKDDIGQAAADESLNEIVTYLQGSNMVFITAGMGGGTGTGASPVIARAAKELNILTVGVITLPFSYEGPKRMRRALKGWEQLKKHLDTSIVVPNQNLFKVANETTTFEQSFSLSNDVLKRGVQSVTDLMVRPGLINLDFADVETVMSSMGKAMMGSGEAEGENRALAATELALNNPLIDDYSLKGARGLLVNITGGEDIKLFEVDQAVNKIRAEVDPEAELIFGAIKDDNLDGKMRVSVVATALDGEVLEPRSVVNMVHRIHNRNSGYSDNLTKKDNMPEMPNLDSIQGATALKLDNQVEENKNDLILGKQNEIKDESIKNDPMFSGLSLDNASYFENSLDQSQDDISVFDEKSEDNATETNNNDDPDPQLFSDEDSFNNSSESNDQEISKNEDEEDFEIPAFLRKQKF</sequence>
<dbReference type="Gene3D" id="3.40.50.1440">
    <property type="entry name" value="Tubulin/FtsZ, GTPase domain"/>
    <property type="match status" value="1"/>
</dbReference>
<dbReference type="InterPro" id="IPR018316">
    <property type="entry name" value="Tubulin/FtsZ_2-layer-sand-dom"/>
</dbReference>
<dbReference type="AlphaFoldDB" id="A0A381NNK1"/>
<evidence type="ECO:0000313" key="8">
    <source>
        <dbReference type="EMBL" id="SUZ56175.1"/>
    </source>
</evidence>
<proteinExistence type="inferred from homology"/>
<dbReference type="InterPro" id="IPR024757">
    <property type="entry name" value="FtsZ_C"/>
</dbReference>
<dbReference type="InterPro" id="IPR036525">
    <property type="entry name" value="Tubulin/FtsZ_GTPase_sf"/>
</dbReference>
<dbReference type="FunFam" id="3.30.1330.20:FF:000011">
    <property type="entry name" value="Cell division protein FtsZ"/>
    <property type="match status" value="1"/>
</dbReference>
<dbReference type="GO" id="GO:0005737">
    <property type="term" value="C:cytoplasm"/>
    <property type="evidence" value="ECO:0007669"/>
    <property type="project" value="TreeGrafter"/>
</dbReference>
<evidence type="ECO:0000256" key="2">
    <source>
        <dbReference type="ARBA" id="ARBA00022490"/>
    </source>
</evidence>
<dbReference type="FunFam" id="3.40.50.1440:FF:000001">
    <property type="entry name" value="Cell division protein FtsZ"/>
    <property type="match status" value="1"/>
</dbReference>
<dbReference type="SMART" id="SM00865">
    <property type="entry name" value="Tubulin_C"/>
    <property type="match status" value="1"/>
</dbReference>
<dbReference type="InterPro" id="IPR000158">
    <property type="entry name" value="Cell_div_FtsZ"/>
</dbReference>